<dbReference type="RefSeq" id="WP_344403557.1">
    <property type="nucleotide sequence ID" value="NZ_BAAASG010000013.1"/>
</dbReference>
<reference evidence="2" key="1">
    <citation type="journal article" date="2019" name="Int. J. Syst. Evol. Microbiol.">
        <title>The Global Catalogue of Microorganisms (GCM) 10K type strain sequencing project: providing services to taxonomists for standard genome sequencing and annotation.</title>
        <authorList>
            <consortium name="The Broad Institute Genomics Platform"/>
            <consortium name="The Broad Institute Genome Sequencing Center for Infectious Disease"/>
            <person name="Wu L."/>
            <person name="Ma J."/>
        </authorList>
    </citation>
    <scope>NUCLEOTIDE SEQUENCE [LARGE SCALE GENOMIC DNA]</scope>
    <source>
        <strain evidence="2">JCM 4395</strain>
    </source>
</reference>
<evidence type="ECO:0000313" key="1">
    <source>
        <dbReference type="EMBL" id="GAA2505500.1"/>
    </source>
</evidence>
<comment type="caution">
    <text evidence="1">The sequence shown here is derived from an EMBL/GenBank/DDBJ whole genome shotgun (WGS) entry which is preliminary data.</text>
</comment>
<dbReference type="EMBL" id="BAAASG010000013">
    <property type="protein sequence ID" value="GAA2505500.1"/>
    <property type="molecule type" value="Genomic_DNA"/>
</dbReference>
<sequence>MHPAAVEERFDCAGPAFADRDGVYGGDHGSSDERHCAAARDWPKPVADLDRAGG</sequence>
<dbReference type="Proteomes" id="UP001501777">
    <property type="component" value="Unassembled WGS sequence"/>
</dbReference>
<name>A0ABP6A0F3_STRLO</name>
<accession>A0ABP6A0F3</accession>
<keyword evidence="2" id="KW-1185">Reference proteome</keyword>
<organism evidence="1 2">
    <name type="scientific">Streptomyces longisporus</name>
    <dbReference type="NCBI Taxonomy" id="1948"/>
    <lineage>
        <taxon>Bacteria</taxon>
        <taxon>Bacillati</taxon>
        <taxon>Actinomycetota</taxon>
        <taxon>Actinomycetes</taxon>
        <taxon>Kitasatosporales</taxon>
        <taxon>Streptomycetaceae</taxon>
        <taxon>Streptomyces</taxon>
    </lineage>
</organism>
<gene>
    <name evidence="1" type="ORF">GCM10010276_57290</name>
</gene>
<proteinExistence type="predicted"/>
<evidence type="ECO:0000313" key="2">
    <source>
        <dbReference type="Proteomes" id="UP001501777"/>
    </source>
</evidence>
<protein>
    <submittedName>
        <fullName evidence="1">Uncharacterized protein</fullName>
    </submittedName>
</protein>